<sequence length="57" mass="6502">MSVQRFTAMHCTAYTPALLRNIIWVASPHTWCVGLDRPFEVLCGVFGRMSLNNSFRV</sequence>
<accession>A0A0B0NL92</accession>
<organism evidence="1 2">
    <name type="scientific">Gossypium arboreum</name>
    <name type="common">Tree cotton</name>
    <name type="synonym">Gossypium nanking</name>
    <dbReference type="NCBI Taxonomy" id="29729"/>
    <lineage>
        <taxon>Eukaryota</taxon>
        <taxon>Viridiplantae</taxon>
        <taxon>Streptophyta</taxon>
        <taxon>Embryophyta</taxon>
        <taxon>Tracheophyta</taxon>
        <taxon>Spermatophyta</taxon>
        <taxon>Magnoliopsida</taxon>
        <taxon>eudicotyledons</taxon>
        <taxon>Gunneridae</taxon>
        <taxon>Pentapetalae</taxon>
        <taxon>rosids</taxon>
        <taxon>malvids</taxon>
        <taxon>Malvales</taxon>
        <taxon>Malvaceae</taxon>
        <taxon>Malvoideae</taxon>
        <taxon>Gossypium</taxon>
    </lineage>
</organism>
<dbReference type="Proteomes" id="UP000032142">
    <property type="component" value="Unassembled WGS sequence"/>
</dbReference>
<dbReference type="EMBL" id="KN399548">
    <property type="protein sequence ID" value="KHG13422.1"/>
    <property type="molecule type" value="Genomic_DNA"/>
</dbReference>
<keyword evidence="2" id="KW-1185">Reference proteome</keyword>
<protein>
    <submittedName>
        <fullName evidence="1">Uncharacterized protein</fullName>
    </submittedName>
</protein>
<evidence type="ECO:0000313" key="1">
    <source>
        <dbReference type="EMBL" id="KHG13422.1"/>
    </source>
</evidence>
<evidence type="ECO:0000313" key="2">
    <source>
        <dbReference type="Proteomes" id="UP000032142"/>
    </source>
</evidence>
<gene>
    <name evidence="1" type="ORF">F383_18377</name>
</gene>
<proteinExistence type="predicted"/>
<dbReference type="AlphaFoldDB" id="A0A0B0NL92"/>
<reference evidence="2" key="1">
    <citation type="submission" date="2014-09" db="EMBL/GenBank/DDBJ databases">
        <authorList>
            <person name="Mudge J."/>
            <person name="Ramaraj T."/>
            <person name="Lindquist I.E."/>
            <person name="Bharti A.K."/>
            <person name="Sundararajan A."/>
            <person name="Cameron C.T."/>
            <person name="Woodward J.E."/>
            <person name="May G.D."/>
            <person name="Brubaker C."/>
            <person name="Broadhvest J."/>
            <person name="Wilkins T.A."/>
        </authorList>
    </citation>
    <scope>NUCLEOTIDE SEQUENCE</scope>
    <source>
        <strain evidence="2">cv. AKA8401</strain>
    </source>
</reference>
<name>A0A0B0NL92_GOSAR</name>